<reference evidence="2 3" key="1">
    <citation type="submission" date="2019-03" db="EMBL/GenBank/DDBJ databases">
        <title>Genomic Encyclopedia of Archaeal and Bacterial Type Strains, Phase II (KMG-II): from individual species to whole genera.</title>
        <authorList>
            <person name="Goeker M."/>
        </authorList>
    </citation>
    <scope>NUCLEOTIDE SEQUENCE [LARGE SCALE GENOMIC DNA]</scope>
    <source>
        <strain evidence="2 3">DSM 45499</strain>
    </source>
</reference>
<proteinExistence type="predicted"/>
<evidence type="ECO:0008006" key="4">
    <source>
        <dbReference type="Google" id="ProtNLM"/>
    </source>
</evidence>
<dbReference type="InterPro" id="IPR006311">
    <property type="entry name" value="TAT_signal"/>
</dbReference>
<dbReference type="RefSeq" id="WP_166663950.1">
    <property type="nucleotide sequence ID" value="NZ_SOCP01000002.1"/>
</dbReference>
<accession>A0A4R7W2Z1</accession>
<keyword evidence="1" id="KW-0732">Signal</keyword>
<gene>
    <name evidence="2" type="ORF">CLV71_102315</name>
</gene>
<dbReference type="PROSITE" id="PS51318">
    <property type="entry name" value="TAT"/>
    <property type="match status" value="1"/>
</dbReference>
<feature type="signal peptide" evidence="1">
    <location>
        <begin position="1"/>
        <end position="33"/>
    </location>
</feature>
<dbReference type="EMBL" id="SOCP01000002">
    <property type="protein sequence ID" value="TDV56249.1"/>
    <property type="molecule type" value="Genomic_DNA"/>
</dbReference>
<name>A0A4R7W2Z1_9PSEU</name>
<feature type="chain" id="PRO_5020476729" description="Peptidase inhibitor family I36" evidence="1">
    <location>
        <begin position="34"/>
        <end position="173"/>
    </location>
</feature>
<evidence type="ECO:0000313" key="3">
    <source>
        <dbReference type="Proteomes" id="UP000294927"/>
    </source>
</evidence>
<protein>
    <recommendedName>
        <fullName evidence="4">Peptidase inhibitor family I36</fullName>
    </recommendedName>
</protein>
<dbReference type="Gene3D" id="2.60.20.10">
    <property type="entry name" value="Crystallins"/>
    <property type="match status" value="1"/>
</dbReference>
<dbReference type="AlphaFoldDB" id="A0A4R7W2Z1"/>
<sequence length="173" mass="18835">MSSRTRRRLTARLASLVLTATAVLGPMATPAEANEIPGSWWWNTARFWESPGFDDDGVELGPGAYDLRNVTRDCAIFCWNDWNDVPSSLHVAPNTWLTVWEGVRQGACVAFWGGDPFQPGGNTPGRAWDSLAHIAAGGSSGNWNGRISYVVVTPVSGYHERPITGCPEAVWFG</sequence>
<keyword evidence="3" id="KW-1185">Reference proteome</keyword>
<evidence type="ECO:0000256" key="1">
    <source>
        <dbReference type="SAM" id="SignalP"/>
    </source>
</evidence>
<evidence type="ECO:0000313" key="2">
    <source>
        <dbReference type="EMBL" id="TDV56249.1"/>
    </source>
</evidence>
<organism evidence="2 3">
    <name type="scientific">Actinophytocola oryzae</name>
    <dbReference type="NCBI Taxonomy" id="502181"/>
    <lineage>
        <taxon>Bacteria</taxon>
        <taxon>Bacillati</taxon>
        <taxon>Actinomycetota</taxon>
        <taxon>Actinomycetes</taxon>
        <taxon>Pseudonocardiales</taxon>
        <taxon>Pseudonocardiaceae</taxon>
    </lineage>
</organism>
<dbReference type="Proteomes" id="UP000294927">
    <property type="component" value="Unassembled WGS sequence"/>
</dbReference>
<comment type="caution">
    <text evidence="2">The sequence shown here is derived from an EMBL/GenBank/DDBJ whole genome shotgun (WGS) entry which is preliminary data.</text>
</comment>